<evidence type="ECO:0000313" key="2">
    <source>
        <dbReference type="Proteomes" id="UP000799754"/>
    </source>
</evidence>
<proteinExistence type="predicted"/>
<name>A0ACB6SK57_9PLEO</name>
<reference evidence="1" key="1">
    <citation type="journal article" date="2020" name="Stud. Mycol.">
        <title>101 Dothideomycetes genomes: a test case for predicting lifestyles and emergence of pathogens.</title>
        <authorList>
            <person name="Haridas S."/>
            <person name="Albert R."/>
            <person name="Binder M."/>
            <person name="Bloem J."/>
            <person name="Labutti K."/>
            <person name="Salamov A."/>
            <person name="Andreopoulos B."/>
            <person name="Baker S."/>
            <person name="Barry K."/>
            <person name="Bills G."/>
            <person name="Bluhm B."/>
            <person name="Cannon C."/>
            <person name="Castanera R."/>
            <person name="Culley D."/>
            <person name="Daum C."/>
            <person name="Ezra D."/>
            <person name="Gonzalez J."/>
            <person name="Henrissat B."/>
            <person name="Kuo A."/>
            <person name="Liang C."/>
            <person name="Lipzen A."/>
            <person name="Lutzoni F."/>
            <person name="Magnuson J."/>
            <person name="Mondo S."/>
            <person name="Nolan M."/>
            <person name="Ohm R."/>
            <person name="Pangilinan J."/>
            <person name="Park H.-J."/>
            <person name="Ramirez L."/>
            <person name="Alfaro M."/>
            <person name="Sun H."/>
            <person name="Tritt A."/>
            <person name="Yoshinaga Y."/>
            <person name="Zwiers L.-H."/>
            <person name="Turgeon B."/>
            <person name="Goodwin S."/>
            <person name="Spatafora J."/>
            <person name="Crous P."/>
            <person name="Grigoriev I."/>
        </authorList>
    </citation>
    <scope>NUCLEOTIDE SEQUENCE</scope>
    <source>
        <strain evidence="1">CBS 525.71</strain>
    </source>
</reference>
<dbReference type="EMBL" id="MU006701">
    <property type="protein sequence ID" value="KAF2633959.1"/>
    <property type="molecule type" value="Genomic_DNA"/>
</dbReference>
<sequence>MMARLRSTTCKYCRFTPSYRFLSSHRSAALKSRSPVAPTLRFPPIQSSSQAATRRTTPSFNFSIYGGFKKYPMPGPAVWEAQFPLAAQATPALPASLLFLPPRARTLSLMTIATARARRSHVAVALSASRFARSRLFQVERIIVSRLISFEIGQAVCSQLKFFSSYTILALCSLEHLLYTV</sequence>
<keyword evidence="2" id="KW-1185">Reference proteome</keyword>
<gene>
    <name evidence="1" type="ORF">BU25DRAFT_17017</name>
</gene>
<comment type="caution">
    <text evidence="1">The sequence shown here is derived from an EMBL/GenBank/DDBJ whole genome shotgun (WGS) entry which is preliminary data.</text>
</comment>
<evidence type="ECO:0000313" key="1">
    <source>
        <dbReference type="EMBL" id="KAF2633959.1"/>
    </source>
</evidence>
<keyword evidence="1" id="KW-0560">Oxidoreductase</keyword>
<accession>A0ACB6SK57</accession>
<organism evidence="1 2">
    <name type="scientific">Macroventuria anomochaeta</name>
    <dbReference type="NCBI Taxonomy" id="301207"/>
    <lineage>
        <taxon>Eukaryota</taxon>
        <taxon>Fungi</taxon>
        <taxon>Dikarya</taxon>
        <taxon>Ascomycota</taxon>
        <taxon>Pezizomycotina</taxon>
        <taxon>Dothideomycetes</taxon>
        <taxon>Pleosporomycetidae</taxon>
        <taxon>Pleosporales</taxon>
        <taxon>Pleosporineae</taxon>
        <taxon>Didymellaceae</taxon>
        <taxon>Macroventuria</taxon>
    </lineage>
</organism>
<keyword evidence="1" id="KW-0503">Monooxygenase</keyword>
<protein>
    <submittedName>
        <fullName evidence="1">Lytic polysaccharide monooxygenase</fullName>
    </submittedName>
</protein>
<dbReference type="Proteomes" id="UP000799754">
    <property type="component" value="Unassembled WGS sequence"/>
</dbReference>